<keyword evidence="9" id="KW-1185">Reference proteome</keyword>
<dbReference type="InterPro" id="IPR013249">
    <property type="entry name" value="RNA_pol_sigma70_r4_t2"/>
</dbReference>
<protein>
    <submittedName>
        <fullName evidence="8">RNA polymerase sigma factor (Sigma-70 family)</fullName>
    </submittedName>
</protein>
<feature type="domain" description="RNA polymerase sigma factor 70 region 4 type 2" evidence="7">
    <location>
        <begin position="102"/>
        <end position="154"/>
    </location>
</feature>
<dbReference type="InterPro" id="IPR039425">
    <property type="entry name" value="RNA_pol_sigma-70-like"/>
</dbReference>
<dbReference type="InterPro" id="IPR007627">
    <property type="entry name" value="RNA_pol_sigma70_r2"/>
</dbReference>
<evidence type="ECO:0000313" key="9">
    <source>
        <dbReference type="Proteomes" id="UP000256913"/>
    </source>
</evidence>
<dbReference type="NCBIfam" id="TIGR02937">
    <property type="entry name" value="sigma70-ECF"/>
    <property type="match status" value="1"/>
</dbReference>
<keyword evidence="2" id="KW-0805">Transcription regulation</keyword>
<dbReference type="SUPFAM" id="SSF88659">
    <property type="entry name" value="Sigma3 and sigma4 domains of RNA polymerase sigma factors"/>
    <property type="match status" value="1"/>
</dbReference>
<dbReference type="OrthoDB" id="3783006at2"/>
<comment type="caution">
    <text evidence="8">The sequence shown here is derived from an EMBL/GenBank/DDBJ whole genome shotgun (WGS) entry which is preliminary data.</text>
</comment>
<dbReference type="InterPro" id="IPR036388">
    <property type="entry name" value="WH-like_DNA-bd_sf"/>
</dbReference>
<dbReference type="InterPro" id="IPR013324">
    <property type="entry name" value="RNA_pol_sigma_r3/r4-like"/>
</dbReference>
<evidence type="ECO:0000313" key="8">
    <source>
        <dbReference type="EMBL" id="REF99590.1"/>
    </source>
</evidence>
<keyword evidence="4" id="KW-0238">DNA-binding</keyword>
<dbReference type="Pfam" id="PF04542">
    <property type="entry name" value="Sigma70_r2"/>
    <property type="match status" value="1"/>
</dbReference>
<evidence type="ECO:0000256" key="3">
    <source>
        <dbReference type="ARBA" id="ARBA00023082"/>
    </source>
</evidence>
<keyword evidence="3" id="KW-0731">Sigma factor</keyword>
<dbReference type="CDD" id="cd06171">
    <property type="entry name" value="Sigma70_r4"/>
    <property type="match status" value="1"/>
</dbReference>
<evidence type="ECO:0000256" key="1">
    <source>
        <dbReference type="ARBA" id="ARBA00010641"/>
    </source>
</evidence>
<feature type="domain" description="RNA polymerase sigma-70 region 2" evidence="6">
    <location>
        <begin position="16"/>
        <end position="76"/>
    </location>
</feature>
<dbReference type="EMBL" id="QUMQ01000001">
    <property type="protein sequence ID" value="REF99590.1"/>
    <property type="molecule type" value="Genomic_DNA"/>
</dbReference>
<organism evidence="8 9">
    <name type="scientific">Asanoa ferruginea</name>
    <dbReference type="NCBI Taxonomy" id="53367"/>
    <lineage>
        <taxon>Bacteria</taxon>
        <taxon>Bacillati</taxon>
        <taxon>Actinomycetota</taxon>
        <taxon>Actinomycetes</taxon>
        <taxon>Micromonosporales</taxon>
        <taxon>Micromonosporaceae</taxon>
        <taxon>Asanoa</taxon>
    </lineage>
</organism>
<dbReference type="InterPro" id="IPR013325">
    <property type="entry name" value="RNA_pol_sigma_r2"/>
</dbReference>
<evidence type="ECO:0000256" key="4">
    <source>
        <dbReference type="ARBA" id="ARBA00023125"/>
    </source>
</evidence>
<evidence type="ECO:0000259" key="6">
    <source>
        <dbReference type="Pfam" id="PF04542"/>
    </source>
</evidence>
<evidence type="ECO:0000256" key="5">
    <source>
        <dbReference type="ARBA" id="ARBA00023163"/>
    </source>
</evidence>
<evidence type="ECO:0000256" key="2">
    <source>
        <dbReference type="ARBA" id="ARBA00023015"/>
    </source>
</evidence>
<dbReference type="GO" id="GO:0005846">
    <property type="term" value="C:nuclear cap binding complex"/>
    <property type="evidence" value="ECO:0007669"/>
    <property type="project" value="InterPro"/>
</dbReference>
<dbReference type="PANTHER" id="PTHR43133:SF50">
    <property type="entry name" value="ECF RNA POLYMERASE SIGMA FACTOR SIGM"/>
    <property type="match status" value="1"/>
</dbReference>
<name>A0A3E0A0A9_9ACTN</name>
<dbReference type="GO" id="GO:0006352">
    <property type="term" value="P:DNA-templated transcription initiation"/>
    <property type="evidence" value="ECO:0007669"/>
    <property type="project" value="InterPro"/>
</dbReference>
<comment type="similarity">
    <text evidence="1">Belongs to the sigma-70 factor family. ECF subfamily.</text>
</comment>
<dbReference type="GO" id="GO:0003677">
    <property type="term" value="F:DNA binding"/>
    <property type="evidence" value="ECO:0007669"/>
    <property type="project" value="UniProtKB-KW"/>
</dbReference>
<reference evidence="8 9" key="1">
    <citation type="submission" date="2018-08" db="EMBL/GenBank/DDBJ databases">
        <title>Sequencing the genomes of 1000 actinobacteria strains.</title>
        <authorList>
            <person name="Klenk H.-P."/>
        </authorList>
    </citation>
    <scope>NUCLEOTIDE SEQUENCE [LARGE SCALE GENOMIC DNA]</scope>
    <source>
        <strain evidence="8 9">DSM 44099</strain>
    </source>
</reference>
<gene>
    <name evidence="8" type="ORF">DFJ67_5629</name>
</gene>
<dbReference type="RefSeq" id="WP_116070742.1">
    <property type="nucleotide sequence ID" value="NZ_BONB01000114.1"/>
</dbReference>
<keyword evidence="5" id="KW-0804">Transcription</keyword>
<dbReference type="PANTHER" id="PTHR43133">
    <property type="entry name" value="RNA POLYMERASE ECF-TYPE SIGMA FACTO"/>
    <property type="match status" value="1"/>
</dbReference>
<dbReference type="Proteomes" id="UP000256913">
    <property type="component" value="Unassembled WGS sequence"/>
</dbReference>
<dbReference type="AlphaFoldDB" id="A0A3E0A0A9"/>
<dbReference type="InterPro" id="IPR014284">
    <property type="entry name" value="RNA_pol_sigma-70_dom"/>
</dbReference>
<dbReference type="Gene3D" id="1.10.10.10">
    <property type="entry name" value="Winged helix-like DNA-binding domain superfamily/Winged helix DNA-binding domain"/>
    <property type="match status" value="1"/>
</dbReference>
<dbReference type="Pfam" id="PF08281">
    <property type="entry name" value="Sigma70_r4_2"/>
    <property type="match status" value="1"/>
</dbReference>
<accession>A0A3E0A0A9</accession>
<dbReference type="Gene3D" id="1.10.1740.10">
    <property type="match status" value="1"/>
</dbReference>
<dbReference type="SUPFAM" id="SSF88946">
    <property type="entry name" value="Sigma2 domain of RNA polymerase sigma factors"/>
    <property type="match status" value="1"/>
</dbReference>
<sequence>MATWESALADLVAMRGAALKRYAFLLCGSDTEADDLVQDALVKAFTRRRRHEVAHLEQYVRKSMLNLFLDQARRRAIWRRLMPVVAAPASAPDESAGADARHDLRAALLTLTPQQRACVVLYYHLDLPVSDIAAQLGCGAGTVKRHLHDGRRRLVGLLDEEDDHAFR</sequence>
<proteinExistence type="inferred from homology"/>
<evidence type="ECO:0000259" key="7">
    <source>
        <dbReference type="Pfam" id="PF08281"/>
    </source>
</evidence>
<dbReference type="GO" id="GO:0016987">
    <property type="term" value="F:sigma factor activity"/>
    <property type="evidence" value="ECO:0007669"/>
    <property type="project" value="UniProtKB-KW"/>
</dbReference>